<dbReference type="OrthoDB" id="7595245at2"/>
<evidence type="ECO:0008006" key="3">
    <source>
        <dbReference type="Google" id="ProtNLM"/>
    </source>
</evidence>
<keyword evidence="2" id="KW-1185">Reference proteome</keyword>
<name>K0JY44_SACES</name>
<accession>K0JY44</accession>
<dbReference type="HOGENOM" id="CLU_090248_0_0_11"/>
<dbReference type="Proteomes" id="UP000006281">
    <property type="component" value="Chromosome"/>
</dbReference>
<dbReference type="RefSeq" id="WP_015100374.1">
    <property type="nucleotide sequence ID" value="NC_019673.1"/>
</dbReference>
<dbReference type="eggNOG" id="ENOG502ZUWJ">
    <property type="taxonomic scope" value="Bacteria"/>
</dbReference>
<gene>
    <name evidence="1" type="ordered locus">BN6_29520</name>
</gene>
<sequence>MQVHDVDPLLPDRFRPVDGLRSVRLSEVASLADLLETISSLRRNDPAARFLCTLDSLGQCCYTSMHALEDPRLDVPSYEDGAGPAHEQARLRQVAAKLDDPALRFSWEALPGTVVTNVADVEALVTVNREPDAVLDDVVYVQPLPVERDDLLIAGLPNGYFSADWDVFQNHAVIRRLHERHGYRFFGIGAAWLGFLRDDPTSPASDVVADLVHLYGWAEEAADSWRALGDLVERNGWLFLGYAEDFAEALG</sequence>
<dbReference type="EMBL" id="HE804045">
    <property type="protein sequence ID" value="CCH30262.1"/>
    <property type="molecule type" value="Genomic_DNA"/>
</dbReference>
<dbReference type="KEGG" id="sesp:BN6_29520"/>
<evidence type="ECO:0000313" key="2">
    <source>
        <dbReference type="Proteomes" id="UP000006281"/>
    </source>
</evidence>
<dbReference type="AlphaFoldDB" id="K0JY44"/>
<organism evidence="1 2">
    <name type="scientific">Saccharothrix espanaensis (strain ATCC 51144 / DSM 44229 / JCM 9112 / NBRC 15066 / NRRL 15764)</name>
    <dbReference type="NCBI Taxonomy" id="1179773"/>
    <lineage>
        <taxon>Bacteria</taxon>
        <taxon>Bacillati</taxon>
        <taxon>Actinomycetota</taxon>
        <taxon>Actinomycetes</taxon>
        <taxon>Pseudonocardiales</taxon>
        <taxon>Pseudonocardiaceae</taxon>
        <taxon>Saccharothrix</taxon>
    </lineage>
</organism>
<reference evidence="1 2" key="1">
    <citation type="journal article" date="2012" name="BMC Genomics">
        <title>Complete genome sequence of Saccharothrix espanaensis DSM 44229T and comparison to the other completely sequenced Pseudonocardiaceae.</title>
        <authorList>
            <person name="Strobel T."/>
            <person name="Al-Dilaimi A."/>
            <person name="Blom J."/>
            <person name="Gessner A."/>
            <person name="Kalinowski J."/>
            <person name="Luzhetska M."/>
            <person name="Puhler A."/>
            <person name="Szczepanowski R."/>
            <person name="Bechthold A."/>
            <person name="Ruckert C."/>
        </authorList>
    </citation>
    <scope>NUCLEOTIDE SEQUENCE [LARGE SCALE GENOMIC DNA]</scope>
    <source>
        <strain evidence="2">ATCC 51144 / DSM 44229 / JCM 9112 / NBRC 15066 / NRRL 15764</strain>
    </source>
</reference>
<dbReference type="PATRIC" id="fig|1179773.3.peg.2946"/>
<proteinExistence type="predicted"/>
<dbReference type="BioCyc" id="SESP1179773:BN6_RS14340-MONOMER"/>
<evidence type="ECO:0000313" key="1">
    <source>
        <dbReference type="EMBL" id="CCH30262.1"/>
    </source>
</evidence>
<protein>
    <recommendedName>
        <fullName evidence="3">DUF4253 domain-containing protein</fullName>
    </recommendedName>
</protein>